<sequence length="165" mass="19760">MQESNQTIINDLRDYILLRQYMLKQKIFIMKNKLINVFRIEKRLFAQIINPIDLFKVQGDIKKNQNQGLLIKNLILKRIKIRCSNKLLIIFDFLIQQIYQEIRICFQQILLKDYQVYDVKGAATFLFMIFSSSVYLCLDISINRKELCHNGIQKQQKHSQIIIFN</sequence>
<dbReference type="AlphaFoldDB" id="A0A8S1R6K1"/>
<evidence type="ECO:0000313" key="1">
    <source>
        <dbReference type="EMBL" id="CAD8123756.1"/>
    </source>
</evidence>
<dbReference type="EMBL" id="CAJJDN010000147">
    <property type="protein sequence ID" value="CAD8123756.1"/>
    <property type="molecule type" value="Genomic_DNA"/>
</dbReference>
<keyword evidence="2" id="KW-1185">Reference proteome</keyword>
<organism evidence="1 2">
    <name type="scientific">Paramecium sonneborni</name>
    <dbReference type="NCBI Taxonomy" id="65129"/>
    <lineage>
        <taxon>Eukaryota</taxon>
        <taxon>Sar</taxon>
        <taxon>Alveolata</taxon>
        <taxon>Ciliophora</taxon>
        <taxon>Intramacronucleata</taxon>
        <taxon>Oligohymenophorea</taxon>
        <taxon>Peniculida</taxon>
        <taxon>Parameciidae</taxon>
        <taxon>Paramecium</taxon>
    </lineage>
</organism>
<proteinExistence type="predicted"/>
<reference evidence="1" key="1">
    <citation type="submission" date="2021-01" db="EMBL/GenBank/DDBJ databases">
        <authorList>
            <consortium name="Genoscope - CEA"/>
            <person name="William W."/>
        </authorList>
    </citation>
    <scope>NUCLEOTIDE SEQUENCE</scope>
</reference>
<name>A0A8S1R6K1_9CILI</name>
<dbReference type="Proteomes" id="UP000692954">
    <property type="component" value="Unassembled WGS sequence"/>
</dbReference>
<comment type="caution">
    <text evidence="1">The sequence shown here is derived from an EMBL/GenBank/DDBJ whole genome shotgun (WGS) entry which is preliminary data.</text>
</comment>
<gene>
    <name evidence="1" type="ORF">PSON_ATCC_30995.1.T1470030</name>
</gene>
<evidence type="ECO:0000313" key="2">
    <source>
        <dbReference type="Proteomes" id="UP000692954"/>
    </source>
</evidence>
<accession>A0A8S1R6K1</accession>
<protein>
    <submittedName>
        <fullName evidence="1">Uncharacterized protein</fullName>
    </submittedName>
</protein>